<proteinExistence type="predicted"/>
<feature type="domain" description="Glycosyltransferase subfamily 4-like N-terminal" evidence="6">
    <location>
        <begin position="21"/>
        <end position="198"/>
    </location>
</feature>
<dbReference type="Pfam" id="PF00534">
    <property type="entry name" value="Glycos_transf_1"/>
    <property type="match status" value="1"/>
</dbReference>
<evidence type="ECO:0000256" key="4">
    <source>
        <dbReference type="SAM" id="MobiDB-lite"/>
    </source>
</evidence>
<reference evidence="8" key="1">
    <citation type="journal article" date="2019" name="Int. J. Syst. Evol. Microbiol.">
        <title>The Global Catalogue of Microorganisms (GCM) 10K type strain sequencing project: providing services to taxonomists for standard genome sequencing and annotation.</title>
        <authorList>
            <consortium name="The Broad Institute Genomics Platform"/>
            <consortium name="The Broad Institute Genome Sequencing Center for Infectious Disease"/>
            <person name="Wu L."/>
            <person name="Ma J."/>
        </authorList>
    </citation>
    <scope>NUCLEOTIDE SEQUENCE [LARGE SCALE GENOMIC DNA]</scope>
    <source>
        <strain evidence="8">JCM 14309</strain>
    </source>
</reference>
<feature type="domain" description="Glycosyl transferase family 1" evidence="5">
    <location>
        <begin position="209"/>
        <end position="368"/>
    </location>
</feature>
<dbReference type="Proteomes" id="UP001500236">
    <property type="component" value="Unassembled WGS sequence"/>
</dbReference>
<dbReference type="InterPro" id="IPR028098">
    <property type="entry name" value="Glyco_trans_4-like_N"/>
</dbReference>
<gene>
    <name evidence="7" type="ORF">GCM10010529_00180</name>
</gene>
<feature type="compositionally biased region" description="Basic residues" evidence="4">
    <location>
        <begin position="406"/>
        <end position="416"/>
    </location>
</feature>
<dbReference type="InterPro" id="IPR001296">
    <property type="entry name" value="Glyco_trans_1"/>
</dbReference>
<organism evidence="7 8">
    <name type="scientific">Nesterenkonia aethiopica</name>
    <dbReference type="NCBI Taxonomy" id="269144"/>
    <lineage>
        <taxon>Bacteria</taxon>
        <taxon>Bacillati</taxon>
        <taxon>Actinomycetota</taxon>
        <taxon>Actinomycetes</taxon>
        <taxon>Micrococcales</taxon>
        <taxon>Micrococcaceae</taxon>
        <taxon>Nesterenkonia</taxon>
    </lineage>
</organism>
<comment type="caution">
    <text evidence="7">The sequence shown here is derived from an EMBL/GenBank/DDBJ whole genome shotgun (WGS) entry which is preliminary data.</text>
</comment>
<dbReference type="InterPro" id="IPR050194">
    <property type="entry name" value="Glycosyltransferase_grp1"/>
</dbReference>
<evidence type="ECO:0000256" key="3">
    <source>
        <dbReference type="ARBA" id="ARBA00022679"/>
    </source>
</evidence>
<accession>A0ABP6LQV4</accession>
<protein>
    <recommendedName>
        <fullName evidence="1">D-inositol 3-phosphate glycosyltransferase</fullName>
    </recommendedName>
</protein>
<feature type="region of interest" description="Disordered" evidence="4">
    <location>
        <begin position="392"/>
        <end position="416"/>
    </location>
</feature>
<keyword evidence="8" id="KW-1185">Reference proteome</keyword>
<evidence type="ECO:0000313" key="8">
    <source>
        <dbReference type="Proteomes" id="UP001500236"/>
    </source>
</evidence>
<dbReference type="RefSeq" id="WP_344682273.1">
    <property type="nucleotide sequence ID" value="NZ_BAAAVT010000001.1"/>
</dbReference>
<dbReference type="PANTHER" id="PTHR45947">
    <property type="entry name" value="SULFOQUINOVOSYL TRANSFERASE SQD2"/>
    <property type="match status" value="1"/>
</dbReference>
<dbReference type="PANTHER" id="PTHR45947:SF3">
    <property type="entry name" value="SULFOQUINOVOSYL TRANSFERASE SQD2"/>
    <property type="match status" value="1"/>
</dbReference>
<dbReference type="Gene3D" id="3.40.50.2000">
    <property type="entry name" value="Glycogen Phosphorylase B"/>
    <property type="match status" value="2"/>
</dbReference>
<evidence type="ECO:0000313" key="7">
    <source>
        <dbReference type="EMBL" id="GAA3050024.1"/>
    </source>
</evidence>
<evidence type="ECO:0000256" key="2">
    <source>
        <dbReference type="ARBA" id="ARBA00022676"/>
    </source>
</evidence>
<dbReference type="SUPFAM" id="SSF53756">
    <property type="entry name" value="UDP-Glycosyltransferase/glycogen phosphorylase"/>
    <property type="match status" value="1"/>
</dbReference>
<dbReference type="EMBL" id="BAAAVT010000001">
    <property type="protein sequence ID" value="GAA3050024.1"/>
    <property type="molecule type" value="Genomic_DNA"/>
</dbReference>
<dbReference type="Pfam" id="PF13439">
    <property type="entry name" value="Glyco_transf_4"/>
    <property type="match status" value="1"/>
</dbReference>
<evidence type="ECO:0000259" key="6">
    <source>
        <dbReference type="Pfam" id="PF13439"/>
    </source>
</evidence>
<evidence type="ECO:0000256" key="1">
    <source>
        <dbReference type="ARBA" id="ARBA00021292"/>
    </source>
</evidence>
<name>A0ABP6LQV4_9MICC</name>
<keyword evidence="2" id="KW-0328">Glycosyltransferase</keyword>
<keyword evidence="3" id="KW-0808">Transferase</keyword>
<evidence type="ECO:0000259" key="5">
    <source>
        <dbReference type="Pfam" id="PF00534"/>
    </source>
</evidence>
<sequence>MPRTQDTLRILIAADTYPPDVNGAAVFCHRLARHMTRMGHEVHIAAARNDSGPDLVQHTEDATVHRFRSFKAPTHEYYRLCLPWLVEPAMDRLMEEVQPDVVHVQCHYMIGKAAIEAAERRRIRTIATNHFMPENLDPFLPFPDWFCRIVAENSWRDMGRLMGKASVVTTPTPLAAQTMRERAGFDHVLPLSNGIDVDHYQLRPGEEIAPGQRPTVLFVGRLAVEKNVDVLIDAVAATDPALDIGLEIVGDGEQRDVLAEKILALGLQDRVRMRGHVDEDQLRLAYLEADVFCQPGTAELQSLVSLEAMSAGLPVVLADALALPHLVEPGVNGHLFAPGDAADLAAKLEDIVTRSSEQREAMGRRSREIASRHSITKTMEAFEQLYRGADWVDPGQYGKAQGWRPAARRPRRQRTR</sequence>